<evidence type="ECO:0000313" key="2">
    <source>
        <dbReference type="EMBL" id="OAV84750.1"/>
    </source>
</evidence>
<evidence type="ECO:0000256" key="1">
    <source>
        <dbReference type="SAM" id="MobiDB-lite"/>
    </source>
</evidence>
<dbReference type="AlphaFoldDB" id="A0A180FWC6"/>
<evidence type="ECO:0000313" key="4">
    <source>
        <dbReference type="Proteomes" id="UP000005240"/>
    </source>
</evidence>
<dbReference type="Proteomes" id="UP000005240">
    <property type="component" value="Unassembled WGS sequence"/>
</dbReference>
<dbReference type="OrthoDB" id="1930718at2759"/>
<protein>
    <submittedName>
        <fullName evidence="2 3">Uncharacterized protein</fullName>
    </submittedName>
</protein>
<name>A0A180FWC6_PUCT1</name>
<proteinExistence type="predicted"/>
<reference evidence="2" key="2">
    <citation type="submission" date="2016-05" db="EMBL/GenBank/DDBJ databases">
        <title>Comparative analysis highlights variable genome content of wheat rusts and divergence of the mating loci.</title>
        <authorList>
            <person name="Cuomo C.A."/>
            <person name="Bakkeren G."/>
            <person name="Szabo L."/>
            <person name="Khalil H."/>
            <person name="Joly D."/>
            <person name="Goldberg J."/>
            <person name="Young S."/>
            <person name="Zeng Q."/>
            <person name="Fellers J."/>
        </authorList>
    </citation>
    <scope>NUCLEOTIDE SEQUENCE [LARGE SCALE GENOMIC DNA]</scope>
    <source>
        <strain evidence="2">1-1 BBBD Race 1</strain>
    </source>
</reference>
<organism evidence="2">
    <name type="scientific">Puccinia triticina (isolate 1-1 / race 1 (BBBD))</name>
    <name type="common">Brown leaf rust fungus</name>
    <dbReference type="NCBI Taxonomy" id="630390"/>
    <lineage>
        <taxon>Eukaryota</taxon>
        <taxon>Fungi</taxon>
        <taxon>Dikarya</taxon>
        <taxon>Basidiomycota</taxon>
        <taxon>Pucciniomycotina</taxon>
        <taxon>Pucciniomycetes</taxon>
        <taxon>Pucciniales</taxon>
        <taxon>Pucciniaceae</taxon>
        <taxon>Puccinia</taxon>
    </lineage>
</organism>
<gene>
    <name evidence="2" type="ORF">PTTG_31093</name>
</gene>
<dbReference type="EMBL" id="ADAS02012797">
    <property type="protein sequence ID" value="OAV84750.1"/>
    <property type="molecule type" value="Genomic_DNA"/>
</dbReference>
<feature type="compositionally biased region" description="Polar residues" evidence="1">
    <location>
        <begin position="149"/>
        <end position="160"/>
    </location>
</feature>
<reference evidence="3 4" key="3">
    <citation type="journal article" date="2017" name="G3 (Bethesda)">
        <title>Comparative analysis highlights variable genome content of wheat rusts and divergence of the mating loci.</title>
        <authorList>
            <person name="Cuomo C.A."/>
            <person name="Bakkeren G."/>
            <person name="Khalil H.B."/>
            <person name="Panwar V."/>
            <person name="Joly D."/>
            <person name="Linning R."/>
            <person name="Sakthikumar S."/>
            <person name="Song X."/>
            <person name="Adiconis X."/>
            <person name="Fan L."/>
            <person name="Goldberg J.M."/>
            <person name="Levin J.Z."/>
            <person name="Young S."/>
            <person name="Zeng Q."/>
            <person name="Anikster Y."/>
            <person name="Bruce M."/>
            <person name="Wang M."/>
            <person name="Yin C."/>
            <person name="McCallum B."/>
            <person name="Szabo L.J."/>
            <person name="Hulbert S."/>
            <person name="Chen X."/>
            <person name="Fellers J.P."/>
        </authorList>
    </citation>
    <scope>NUCLEOTIDE SEQUENCE</scope>
    <source>
        <strain evidence="3">isolate 1-1 / race 1 (BBBD)</strain>
        <strain evidence="4">Isolate 1-1 / race 1 (BBBD)</strain>
    </source>
</reference>
<dbReference type="VEuPathDB" id="FungiDB:PTTG_31093"/>
<reference evidence="3" key="4">
    <citation type="submission" date="2025-05" db="UniProtKB">
        <authorList>
            <consortium name="EnsemblFungi"/>
        </authorList>
    </citation>
    <scope>IDENTIFICATION</scope>
    <source>
        <strain evidence="3">isolate 1-1 / race 1 (BBBD)</strain>
    </source>
</reference>
<sequence length="160" mass="17818">TPLRLTKDVTVSNPGRSIENYYKGTRLLFSGFAEDRLQGFVIDNGQVGEEVKVTRTMVYCADHRHPCQAYLRYQYPVVVAYASMTTWEGTEDLLVSANMPIDPTRLVPSPNCVFKSPSPPKKNQYSTKTTYSDGFAGRRPPAPADSESENTPQPTATRAH</sequence>
<dbReference type="EnsemblFungi" id="PTTG_31093-t43_1">
    <property type="protein sequence ID" value="PTTG_31093-t43_1-p1"/>
    <property type="gene ID" value="PTTG_31093"/>
</dbReference>
<keyword evidence="4" id="KW-1185">Reference proteome</keyword>
<evidence type="ECO:0000313" key="3">
    <source>
        <dbReference type="EnsemblFungi" id="PTTG_31093-t43_1-p1"/>
    </source>
</evidence>
<feature type="non-terminal residue" evidence="2">
    <location>
        <position position="160"/>
    </location>
</feature>
<feature type="non-terminal residue" evidence="2">
    <location>
        <position position="1"/>
    </location>
</feature>
<feature type="compositionally biased region" description="Polar residues" evidence="1">
    <location>
        <begin position="121"/>
        <end position="132"/>
    </location>
</feature>
<accession>A0A180FWC6</accession>
<reference evidence="2" key="1">
    <citation type="submission" date="2009-11" db="EMBL/GenBank/DDBJ databases">
        <authorList>
            <consortium name="The Broad Institute Genome Sequencing Platform"/>
            <person name="Ward D."/>
            <person name="Feldgarden M."/>
            <person name="Earl A."/>
            <person name="Young S.K."/>
            <person name="Zeng Q."/>
            <person name="Koehrsen M."/>
            <person name="Alvarado L."/>
            <person name="Berlin A."/>
            <person name="Bochicchio J."/>
            <person name="Borenstein D."/>
            <person name="Chapman S.B."/>
            <person name="Chen Z."/>
            <person name="Engels R."/>
            <person name="Freedman E."/>
            <person name="Gellesch M."/>
            <person name="Goldberg J."/>
            <person name="Griggs A."/>
            <person name="Gujja S."/>
            <person name="Heilman E."/>
            <person name="Heiman D."/>
            <person name="Hepburn T."/>
            <person name="Howarth C."/>
            <person name="Jen D."/>
            <person name="Larson L."/>
            <person name="Lewis B."/>
            <person name="Mehta T."/>
            <person name="Park D."/>
            <person name="Pearson M."/>
            <person name="Roberts A."/>
            <person name="Saif S."/>
            <person name="Shea T."/>
            <person name="Shenoy N."/>
            <person name="Sisk P."/>
            <person name="Stolte C."/>
            <person name="Sykes S."/>
            <person name="Thomson T."/>
            <person name="Walk T."/>
            <person name="White J."/>
            <person name="Yandava C."/>
            <person name="Izard J."/>
            <person name="Baranova O.V."/>
            <person name="Blanton J.M."/>
            <person name="Tanner A.C."/>
            <person name="Dewhirst F.E."/>
            <person name="Haas B."/>
            <person name="Nusbaum C."/>
            <person name="Birren B."/>
        </authorList>
    </citation>
    <scope>NUCLEOTIDE SEQUENCE [LARGE SCALE GENOMIC DNA]</scope>
    <source>
        <strain evidence="2">1-1 BBBD Race 1</strain>
    </source>
</reference>
<feature type="region of interest" description="Disordered" evidence="1">
    <location>
        <begin position="110"/>
        <end position="160"/>
    </location>
</feature>